<name>A0A2A4FXS6_9SPHN</name>
<dbReference type="PROSITE" id="PS50110">
    <property type="entry name" value="RESPONSE_REGULATORY"/>
    <property type="match status" value="1"/>
</dbReference>
<dbReference type="GO" id="GO:0000160">
    <property type="term" value="P:phosphorelay signal transduction system"/>
    <property type="evidence" value="ECO:0007669"/>
    <property type="project" value="InterPro"/>
</dbReference>
<dbReference type="OrthoDB" id="9784719at2"/>
<evidence type="ECO:0000313" key="6">
    <source>
        <dbReference type="Proteomes" id="UP000218934"/>
    </source>
</evidence>
<dbReference type="SMART" id="SM00448">
    <property type="entry name" value="REC"/>
    <property type="match status" value="1"/>
</dbReference>
<feature type="domain" description="Response regulatory" evidence="4">
    <location>
        <begin position="98"/>
        <end position="211"/>
    </location>
</feature>
<evidence type="ECO:0000259" key="4">
    <source>
        <dbReference type="PROSITE" id="PS50110"/>
    </source>
</evidence>
<evidence type="ECO:0000256" key="3">
    <source>
        <dbReference type="SAM" id="MobiDB-lite"/>
    </source>
</evidence>
<dbReference type="Pfam" id="PF00072">
    <property type="entry name" value="Response_reg"/>
    <property type="match status" value="1"/>
</dbReference>
<organism evidence="5 6">
    <name type="scientific">Rhizorhabdus dicambivorans</name>
    <dbReference type="NCBI Taxonomy" id="1850238"/>
    <lineage>
        <taxon>Bacteria</taxon>
        <taxon>Pseudomonadati</taxon>
        <taxon>Pseudomonadota</taxon>
        <taxon>Alphaproteobacteria</taxon>
        <taxon>Sphingomonadales</taxon>
        <taxon>Sphingomonadaceae</taxon>
        <taxon>Rhizorhabdus</taxon>
    </lineage>
</organism>
<evidence type="ECO:0000256" key="2">
    <source>
        <dbReference type="PROSITE-ProRule" id="PRU00169"/>
    </source>
</evidence>
<keyword evidence="1 2" id="KW-0597">Phosphoprotein</keyword>
<dbReference type="InterPro" id="IPR011006">
    <property type="entry name" value="CheY-like_superfamily"/>
</dbReference>
<gene>
    <name evidence="5" type="ORF">COO09_06780</name>
</gene>
<reference evidence="5 6" key="1">
    <citation type="submission" date="2017-09" db="EMBL/GenBank/DDBJ databases">
        <title>The Catabolism of 3,6-Dichlorosalicylic acid is Initiated by the Cytochrome P450 Monooxygenase DsmABC in Rhizorhabdus dicambivorans Ndbn-20.</title>
        <authorList>
            <person name="Na L."/>
        </authorList>
    </citation>
    <scope>NUCLEOTIDE SEQUENCE [LARGE SCALE GENOMIC DNA]</scope>
    <source>
        <strain evidence="5 6">Ndbn-20m</strain>
    </source>
</reference>
<dbReference type="Proteomes" id="UP000218934">
    <property type="component" value="Unassembled WGS sequence"/>
</dbReference>
<feature type="region of interest" description="Disordered" evidence="3">
    <location>
        <begin position="14"/>
        <end position="33"/>
    </location>
</feature>
<dbReference type="KEGG" id="rdi:CMV14_16995"/>
<evidence type="ECO:0000313" key="5">
    <source>
        <dbReference type="EMBL" id="PCE43005.1"/>
    </source>
</evidence>
<accession>A0A2A4FXS6</accession>
<dbReference type="InterPro" id="IPR050595">
    <property type="entry name" value="Bact_response_regulator"/>
</dbReference>
<dbReference type="EMBL" id="NWUF01000005">
    <property type="protein sequence ID" value="PCE43005.1"/>
    <property type="molecule type" value="Genomic_DNA"/>
</dbReference>
<protein>
    <submittedName>
        <fullName evidence="5">Response regulator</fullName>
    </submittedName>
</protein>
<dbReference type="SUPFAM" id="SSF52172">
    <property type="entry name" value="CheY-like"/>
    <property type="match status" value="1"/>
</dbReference>
<dbReference type="InterPro" id="IPR001789">
    <property type="entry name" value="Sig_transdc_resp-reg_receiver"/>
</dbReference>
<dbReference type="PANTHER" id="PTHR44591">
    <property type="entry name" value="STRESS RESPONSE REGULATOR PROTEIN 1"/>
    <property type="match status" value="1"/>
</dbReference>
<comment type="caution">
    <text evidence="5">The sequence shown here is derived from an EMBL/GenBank/DDBJ whole genome shotgun (WGS) entry which is preliminary data.</text>
</comment>
<feature type="modified residue" description="4-aspartylphosphate" evidence="2">
    <location>
        <position position="148"/>
    </location>
</feature>
<dbReference type="PANTHER" id="PTHR44591:SF18">
    <property type="entry name" value="REGULATORY PROTEIN"/>
    <property type="match status" value="1"/>
</dbReference>
<dbReference type="Gene3D" id="3.40.50.2300">
    <property type="match status" value="1"/>
</dbReference>
<sequence>MRVPDLLVQGAGLARHARRSNRGSANVKGESASAGQAVLSARGGIGLPQARDPRSAGACNRSRAHCRRRGSRLWRADTVLGEAVKKPSFDDADGRRLSVLVVEDEEDVRQSAVFALEEFGYEALQARDGREGLALLEARPDIDLLFTDVRMPGDIDGVELAFTVRSRWPAVAIIIVSGFLDLRGSRLPAGAAFLPKPYRFAALKALIEQQLARRPHAGQP</sequence>
<keyword evidence="6" id="KW-1185">Reference proteome</keyword>
<proteinExistence type="predicted"/>
<dbReference type="AlphaFoldDB" id="A0A2A4FXS6"/>
<evidence type="ECO:0000256" key="1">
    <source>
        <dbReference type="ARBA" id="ARBA00022553"/>
    </source>
</evidence>